<protein>
    <recommendedName>
        <fullName evidence="9">rRNA biogenesis protein RRP36</fullName>
    </recommendedName>
</protein>
<dbReference type="Proteomes" id="UP000030669">
    <property type="component" value="Unassembled WGS sequence"/>
</dbReference>
<gene>
    <name evidence="12" type="ORF">GLOTRDRAFT_135322</name>
</gene>
<dbReference type="PANTHER" id="PTHR21738">
    <property type="entry name" value="RIBOSOMAL RNA PROCESSING PROTEIN 36 HOMOLOG"/>
    <property type="match status" value="1"/>
</dbReference>
<feature type="region of interest" description="Disordered" evidence="11">
    <location>
        <begin position="334"/>
        <end position="400"/>
    </location>
</feature>
<dbReference type="Pfam" id="PF06102">
    <property type="entry name" value="RRP36"/>
    <property type="match status" value="1"/>
</dbReference>
<evidence type="ECO:0000256" key="9">
    <source>
        <dbReference type="RuleBase" id="RU368027"/>
    </source>
</evidence>
<evidence type="ECO:0000256" key="10">
    <source>
        <dbReference type="SAM" id="Coils"/>
    </source>
</evidence>
<feature type="compositionally biased region" description="Basic residues" evidence="11">
    <location>
        <begin position="175"/>
        <end position="184"/>
    </location>
</feature>
<keyword evidence="7 9" id="KW-0687">Ribonucleoprotein</keyword>
<evidence type="ECO:0000256" key="4">
    <source>
        <dbReference type="ARBA" id="ARBA00022552"/>
    </source>
</evidence>
<evidence type="ECO:0000256" key="5">
    <source>
        <dbReference type="ARBA" id="ARBA00023054"/>
    </source>
</evidence>
<feature type="compositionally biased region" description="Acidic residues" evidence="11">
    <location>
        <begin position="82"/>
        <end position="105"/>
    </location>
</feature>
<dbReference type="PANTHER" id="PTHR21738:SF0">
    <property type="entry name" value="RIBOSOMAL RNA PROCESSING PROTEIN 36 HOMOLOG"/>
    <property type="match status" value="1"/>
</dbReference>
<evidence type="ECO:0000256" key="8">
    <source>
        <dbReference type="ARBA" id="ARBA00025053"/>
    </source>
</evidence>
<dbReference type="GeneID" id="19303294"/>
<comment type="subunit">
    <text evidence="9">Associates with 90S and pre-40S pre-ribosomal particles.</text>
</comment>
<keyword evidence="3 9" id="KW-0690">Ribosome biogenesis</keyword>
<dbReference type="GO" id="GO:0005730">
    <property type="term" value="C:nucleolus"/>
    <property type="evidence" value="ECO:0007669"/>
    <property type="project" value="UniProtKB-SubCell"/>
</dbReference>
<feature type="compositionally biased region" description="Basic and acidic residues" evidence="11">
    <location>
        <begin position="159"/>
        <end position="174"/>
    </location>
</feature>
<dbReference type="eggNOG" id="KOG3190">
    <property type="taxonomic scope" value="Eukaryota"/>
</dbReference>
<keyword evidence="4 9" id="KW-0698">rRNA processing</keyword>
<dbReference type="STRING" id="670483.S7S476"/>
<reference evidence="12 13" key="1">
    <citation type="journal article" date="2012" name="Science">
        <title>The Paleozoic origin of enzymatic lignin decomposition reconstructed from 31 fungal genomes.</title>
        <authorList>
            <person name="Floudas D."/>
            <person name="Binder M."/>
            <person name="Riley R."/>
            <person name="Barry K."/>
            <person name="Blanchette R.A."/>
            <person name="Henrissat B."/>
            <person name="Martinez A.T."/>
            <person name="Otillar R."/>
            <person name="Spatafora J.W."/>
            <person name="Yadav J.S."/>
            <person name="Aerts A."/>
            <person name="Benoit I."/>
            <person name="Boyd A."/>
            <person name="Carlson A."/>
            <person name="Copeland A."/>
            <person name="Coutinho P.M."/>
            <person name="de Vries R.P."/>
            <person name="Ferreira P."/>
            <person name="Findley K."/>
            <person name="Foster B."/>
            <person name="Gaskell J."/>
            <person name="Glotzer D."/>
            <person name="Gorecki P."/>
            <person name="Heitman J."/>
            <person name="Hesse C."/>
            <person name="Hori C."/>
            <person name="Igarashi K."/>
            <person name="Jurgens J.A."/>
            <person name="Kallen N."/>
            <person name="Kersten P."/>
            <person name="Kohler A."/>
            <person name="Kuees U."/>
            <person name="Kumar T.K.A."/>
            <person name="Kuo A."/>
            <person name="LaButti K."/>
            <person name="Larrondo L.F."/>
            <person name="Lindquist E."/>
            <person name="Ling A."/>
            <person name="Lombard V."/>
            <person name="Lucas S."/>
            <person name="Lundell T."/>
            <person name="Martin R."/>
            <person name="McLaughlin D.J."/>
            <person name="Morgenstern I."/>
            <person name="Morin E."/>
            <person name="Murat C."/>
            <person name="Nagy L.G."/>
            <person name="Nolan M."/>
            <person name="Ohm R.A."/>
            <person name="Patyshakuliyeva A."/>
            <person name="Rokas A."/>
            <person name="Ruiz-Duenas F.J."/>
            <person name="Sabat G."/>
            <person name="Salamov A."/>
            <person name="Samejima M."/>
            <person name="Schmutz J."/>
            <person name="Slot J.C."/>
            <person name="St John F."/>
            <person name="Stenlid J."/>
            <person name="Sun H."/>
            <person name="Sun S."/>
            <person name="Syed K."/>
            <person name="Tsang A."/>
            <person name="Wiebenga A."/>
            <person name="Young D."/>
            <person name="Pisabarro A."/>
            <person name="Eastwood D.C."/>
            <person name="Martin F."/>
            <person name="Cullen D."/>
            <person name="Grigoriev I.V."/>
            <person name="Hibbett D.S."/>
        </authorList>
    </citation>
    <scope>NUCLEOTIDE SEQUENCE [LARGE SCALE GENOMIC DNA]</scope>
    <source>
        <strain evidence="12 13">ATCC 11539</strain>
    </source>
</reference>
<feature type="compositionally biased region" description="Acidic residues" evidence="11">
    <location>
        <begin position="64"/>
        <end position="73"/>
    </location>
</feature>
<feature type="compositionally biased region" description="Acidic residues" evidence="11">
    <location>
        <begin position="44"/>
        <end position="57"/>
    </location>
</feature>
<dbReference type="OMA" id="HMKSKQR"/>
<evidence type="ECO:0000313" key="13">
    <source>
        <dbReference type="Proteomes" id="UP000030669"/>
    </source>
</evidence>
<dbReference type="HOGENOM" id="CLU_048802_1_0_1"/>
<feature type="compositionally biased region" description="Basic and acidic residues" evidence="11">
    <location>
        <begin position="368"/>
        <end position="381"/>
    </location>
</feature>
<proteinExistence type="inferred from homology"/>
<dbReference type="InterPro" id="IPR009292">
    <property type="entry name" value="RRP36"/>
</dbReference>
<comment type="subcellular location">
    <subcellularLocation>
        <location evidence="1 9">Nucleus</location>
        <location evidence="1 9">Nucleolus</location>
    </subcellularLocation>
</comment>
<name>S7S476_GLOTA</name>
<dbReference type="KEGG" id="gtr:GLOTRDRAFT_135322"/>
<feature type="compositionally biased region" description="Low complexity" evidence="11">
    <location>
        <begin position="131"/>
        <end position="141"/>
    </location>
</feature>
<dbReference type="RefSeq" id="XP_007861032.1">
    <property type="nucleotide sequence ID" value="XM_007862841.1"/>
</dbReference>
<dbReference type="EMBL" id="KB469296">
    <property type="protein sequence ID" value="EPQ60679.1"/>
    <property type="molecule type" value="Genomic_DNA"/>
</dbReference>
<keyword evidence="6 9" id="KW-0539">Nucleus</keyword>
<evidence type="ECO:0000256" key="11">
    <source>
        <dbReference type="SAM" id="MobiDB-lite"/>
    </source>
</evidence>
<organism evidence="12 13">
    <name type="scientific">Gloeophyllum trabeum (strain ATCC 11539 / FP-39264 / Madison 617)</name>
    <name type="common">Brown rot fungus</name>
    <dbReference type="NCBI Taxonomy" id="670483"/>
    <lineage>
        <taxon>Eukaryota</taxon>
        <taxon>Fungi</taxon>
        <taxon>Dikarya</taxon>
        <taxon>Basidiomycota</taxon>
        <taxon>Agaricomycotina</taxon>
        <taxon>Agaricomycetes</taxon>
        <taxon>Gloeophyllales</taxon>
        <taxon>Gloeophyllaceae</taxon>
        <taxon>Gloeophyllum</taxon>
    </lineage>
</organism>
<evidence type="ECO:0000256" key="2">
    <source>
        <dbReference type="ARBA" id="ARBA00009418"/>
    </source>
</evidence>
<feature type="compositionally biased region" description="Basic residues" evidence="11">
    <location>
        <begin position="351"/>
        <end position="363"/>
    </location>
</feature>
<feature type="compositionally biased region" description="Basic and acidic residues" evidence="11">
    <location>
        <begin position="298"/>
        <end position="308"/>
    </location>
</feature>
<evidence type="ECO:0000256" key="6">
    <source>
        <dbReference type="ARBA" id="ARBA00023242"/>
    </source>
</evidence>
<feature type="compositionally biased region" description="Basic and acidic residues" evidence="11">
    <location>
        <begin position="26"/>
        <end position="37"/>
    </location>
</feature>
<dbReference type="GO" id="GO:0000462">
    <property type="term" value="P:maturation of SSU-rRNA from tricistronic rRNA transcript (SSU-rRNA, 5.8S rRNA, LSU-rRNA)"/>
    <property type="evidence" value="ECO:0007669"/>
    <property type="project" value="TreeGrafter"/>
</dbReference>
<evidence type="ECO:0000313" key="12">
    <source>
        <dbReference type="EMBL" id="EPQ60679.1"/>
    </source>
</evidence>
<comment type="function">
    <text evidence="8 9">Component of the 90S pre-ribosome involved in the maturation of rRNAs. Required for early cleavages of the pre-RNAs in the 40S ribosomal subunit maturation pathway.</text>
</comment>
<feature type="region of interest" description="Disordered" evidence="11">
    <location>
        <begin position="1"/>
        <end position="203"/>
    </location>
</feature>
<evidence type="ECO:0000256" key="1">
    <source>
        <dbReference type="ARBA" id="ARBA00004604"/>
    </source>
</evidence>
<dbReference type="OrthoDB" id="448446at2759"/>
<keyword evidence="5 10" id="KW-0175">Coiled coil</keyword>
<evidence type="ECO:0000256" key="3">
    <source>
        <dbReference type="ARBA" id="ARBA00022517"/>
    </source>
</evidence>
<feature type="region of interest" description="Disordered" evidence="11">
    <location>
        <begin position="298"/>
        <end position="322"/>
    </location>
</feature>
<comment type="similarity">
    <text evidence="2 9">Belongs to the RRP36 family.</text>
</comment>
<dbReference type="GO" id="GO:0030686">
    <property type="term" value="C:90S preribosome"/>
    <property type="evidence" value="ECO:0007669"/>
    <property type="project" value="TreeGrafter"/>
</dbReference>
<dbReference type="AlphaFoldDB" id="S7S476"/>
<feature type="coiled-coil region" evidence="10">
    <location>
        <begin position="235"/>
        <end position="291"/>
    </location>
</feature>
<keyword evidence="13" id="KW-1185">Reference proteome</keyword>
<sequence length="400" mass="45279">MPRRPRPASRRVATVALSKPAHQKSVVRESSRPEYDSSVRSQESEAEPSGSEDEDSDSVASEGITDDYEEGDLDAPRVAQWVDEEEVDALAGETSEDEGMVEEAPDDVHAMKSIQNDLSSLPFGTLRKAQQKLAQAQPASDSDYDSDDTDGSPPPVRLNRKENRDEEVPEAIRKPKERPKRSSKHAPTEVSSKRPVTRRRTVVEVKKVEARDPRFLPLAGEFDPSKFRQQYGFLSELHQTELKTLRDDLKRARKLLASSPRDFREERSREVDRLERAVKRAESAVNKDRREEVEHAALQRVKQEEKQKQKQGKGAWFMKPSRKKELLTKARYEALASSGGGLAVKKAIEKKQRKISQKEKKSRPFAPRRTDGETHRADNKRTGAPGSSEAQQRAKRQRTG</sequence>
<evidence type="ECO:0000256" key="7">
    <source>
        <dbReference type="ARBA" id="ARBA00023274"/>
    </source>
</evidence>
<accession>S7S476</accession>